<reference evidence="1" key="1">
    <citation type="journal article" date="2022" name="Int. J. Mol. Sci.">
        <title>Draft Genome of Tanacetum Coccineum: Genomic Comparison of Closely Related Tanacetum-Family Plants.</title>
        <authorList>
            <person name="Yamashiro T."/>
            <person name="Shiraishi A."/>
            <person name="Nakayama K."/>
            <person name="Satake H."/>
        </authorList>
    </citation>
    <scope>NUCLEOTIDE SEQUENCE</scope>
</reference>
<keyword evidence="2" id="KW-1185">Reference proteome</keyword>
<accession>A0ABQ5FTA1</accession>
<dbReference type="EMBL" id="BQNB010017668">
    <property type="protein sequence ID" value="GJT65892.1"/>
    <property type="molecule type" value="Genomic_DNA"/>
</dbReference>
<name>A0ABQ5FTA1_9ASTR</name>
<evidence type="ECO:0000313" key="2">
    <source>
        <dbReference type="Proteomes" id="UP001151760"/>
    </source>
</evidence>
<sequence length="244" mass="27754">MECKIVGQILINHALSYALTTTADVPAVYIQQFWKTVKQVPNANNTIRFTIDRETISYTDFIHYIQQKKDVTQYPRVTKFIIVDLIKKFPSIAQRLYENYHSIKDDIPLVSMYTTGNMTLVESTQETNRIPRATRIPTPAAIEKKKRKQVAGESSTPRKSLKVTIKQKKPSTAPIPPLSNYREMDEIAEATLRSLTMHKTAIAAEAQENVAKVQENILEEDIAKMVDGEDEDSYASVKTNLITY</sequence>
<gene>
    <name evidence="1" type="ORF">Tco_1017372</name>
</gene>
<evidence type="ECO:0000313" key="1">
    <source>
        <dbReference type="EMBL" id="GJT65892.1"/>
    </source>
</evidence>
<protein>
    <submittedName>
        <fullName evidence="1">Uncharacterized protein</fullName>
    </submittedName>
</protein>
<reference evidence="1" key="2">
    <citation type="submission" date="2022-01" db="EMBL/GenBank/DDBJ databases">
        <authorList>
            <person name="Yamashiro T."/>
            <person name="Shiraishi A."/>
            <person name="Satake H."/>
            <person name="Nakayama K."/>
        </authorList>
    </citation>
    <scope>NUCLEOTIDE SEQUENCE</scope>
</reference>
<organism evidence="1 2">
    <name type="scientific">Tanacetum coccineum</name>
    <dbReference type="NCBI Taxonomy" id="301880"/>
    <lineage>
        <taxon>Eukaryota</taxon>
        <taxon>Viridiplantae</taxon>
        <taxon>Streptophyta</taxon>
        <taxon>Embryophyta</taxon>
        <taxon>Tracheophyta</taxon>
        <taxon>Spermatophyta</taxon>
        <taxon>Magnoliopsida</taxon>
        <taxon>eudicotyledons</taxon>
        <taxon>Gunneridae</taxon>
        <taxon>Pentapetalae</taxon>
        <taxon>asterids</taxon>
        <taxon>campanulids</taxon>
        <taxon>Asterales</taxon>
        <taxon>Asteraceae</taxon>
        <taxon>Asteroideae</taxon>
        <taxon>Anthemideae</taxon>
        <taxon>Anthemidinae</taxon>
        <taxon>Tanacetum</taxon>
    </lineage>
</organism>
<dbReference type="Proteomes" id="UP001151760">
    <property type="component" value="Unassembled WGS sequence"/>
</dbReference>
<comment type="caution">
    <text evidence="1">The sequence shown here is derived from an EMBL/GenBank/DDBJ whole genome shotgun (WGS) entry which is preliminary data.</text>
</comment>
<proteinExistence type="predicted"/>